<dbReference type="RefSeq" id="XP_013284268.1">
    <property type="nucleotide sequence ID" value="XM_013428814.1"/>
</dbReference>
<organism evidence="2 3">
    <name type="scientific">Fonsecaea pedrosoi CBS 271.37</name>
    <dbReference type="NCBI Taxonomy" id="1442368"/>
    <lineage>
        <taxon>Eukaryota</taxon>
        <taxon>Fungi</taxon>
        <taxon>Dikarya</taxon>
        <taxon>Ascomycota</taxon>
        <taxon>Pezizomycotina</taxon>
        <taxon>Eurotiomycetes</taxon>
        <taxon>Chaetothyriomycetidae</taxon>
        <taxon>Chaetothyriales</taxon>
        <taxon>Herpotrichiellaceae</taxon>
        <taxon>Fonsecaea</taxon>
    </lineage>
</organism>
<dbReference type="GeneID" id="25306566"/>
<dbReference type="AlphaFoldDB" id="A0A0D2GPL1"/>
<accession>A0A0D2GPL1</accession>
<evidence type="ECO:0000313" key="2">
    <source>
        <dbReference type="EMBL" id="KIW80460.1"/>
    </source>
</evidence>
<feature type="compositionally biased region" description="Polar residues" evidence="1">
    <location>
        <begin position="11"/>
        <end position="37"/>
    </location>
</feature>
<dbReference type="VEuPathDB" id="FungiDB:Z517_07076"/>
<dbReference type="EMBL" id="KN846972">
    <property type="protein sequence ID" value="KIW80460.1"/>
    <property type="molecule type" value="Genomic_DNA"/>
</dbReference>
<feature type="region of interest" description="Disordered" evidence="1">
    <location>
        <begin position="1"/>
        <end position="42"/>
    </location>
</feature>
<evidence type="ECO:0000256" key="1">
    <source>
        <dbReference type="SAM" id="MobiDB-lite"/>
    </source>
</evidence>
<proteinExistence type="predicted"/>
<protein>
    <submittedName>
        <fullName evidence="2">Unplaced genomic scaffold supercont1.4, whole genome shotgun sequence</fullName>
    </submittedName>
</protein>
<dbReference type="HOGENOM" id="CLU_055655_0_0_1"/>
<reference evidence="2 3" key="1">
    <citation type="submission" date="2015-01" db="EMBL/GenBank/DDBJ databases">
        <title>The Genome Sequence of Fonsecaea pedrosoi CBS 271.37.</title>
        <authorList>
            <consortium name="The Broad Institute Genomics Platform"/>
            <person name="Cuomo C."/>
            <person name="de Hoog S."/>
            <person name="Gorbushina A."/>
            <person name="Stielow B."/>
            <person name="Teixiera M."/>
            <person name="Abouelleil A."/>
            <person name="Chapman S.B."/>
            <person name="Priest M."/>
            <person name="Young S.K."/>
            <person name="Wortman J."/>
            <person name="Nusbaum C."/>
            <person name="Birren B."/>
        </authorList>
    </citation>
    <scope>NUCLEOTIDE SEQUENCE [LARGE SCALE GENOMIC DNA]</scope>
    <source>
        <strain evidence="2 3">CBS 271.37</strain>
    </source>
</reference>
<gene>
    <name evidence="2" type="ORF">Z517_07076</name>
</gene>
<evidence type="ECO:0000313" key="3">
    <source>
        <dbReference type="Proteomes" id="UP000053029"/>
    </source>
</evidence>
<sequence>MMEVSKGASASRRTGSDFTSASSVFDQDSDHASQSPDNPFENVRLGPNYQIVRFIRSESHGDLYLLAALDSSDKKYVAKAIDFRDCTSKLRRHRLKHLKRLKASSSFICVFEEHGVIWVVRHCNEPEVVGSGIASRQRAIEAKRSGPGGVISLQLDPESDTLSTGIETASVSSTSGLRGQGCLTDTNLLHDGNCTNGTFPESTVTTVGSSPILDEDDHPVNDEAQNRDHIGSIGNVSPTHSGDLFEEAEVSSDALIGRQDKAEIRKQAGKARWRKIQRYRRQLHTLSLPPTATFLPRKVPVQLLIPGPAVDVLDGGKQGGDERPANPLGRVCKGYKSGGACLTYSFFYTAPEDAHPHSYLLLWDESHSAMNLVRLSVGIQKCTICKLLKEEVDKIFWIEKMLVSRVDFDLG</sequence>
<dbReference type="Proteomes" id="UP000053029">
    <property type="component" value="Unassembled WGS sequence"/>
</dbReference>
<keyword evidence="3" id="KW-1185">Reference proteome</keyword>
<name>A0A0D2GPL1_9EURO</name>